<dbReference type="EMBL" id="JAOWLV010000015">
    <property type="protein sequence ID" value="MDG4977609.1"/>
    <property type="molecule type" value="Genomic_DNA"/>
</dbReference>
<dbReference type="RefSeq" id="WP_278228576.1">
    <property type="nucleotide sequence ID" value="NZ_JAOWLV010000015.1"/>
</dbReference>
<dbReference type="InterPro" id="IPR019931">
    <property type="entry name" value="LPXTG_anchor"/>
</dbReference>
<feature type="domain" description="Gram-positive cocci surface proteins LPxTG" evidence="7">
    <location>
        <begin position="49"/>
        <end position="82"/>
    </location>
</feature>
<feature type="region of interest" description="Disordered" evidence="5">
    <location>
        <begin position="1"/>
        <end position="46"/>
    </location>
</feature>
<keyword evidence="1" id="KW-0134">Cell wall</keyword>
<keyword evidence="3" id="KW-0732">Signal</keyword>
<keyword evidence="6" id="KW-1133">Transmembrane helix</keyword>
<dbReference type="PROSITE" id="PS50847">
    <property type="entry name" value="GRAM_POS_ANCHORING"/>
    <property type="match status" value="1"/>
</dbReference>
<evidence type="ECO:0000256" key="1">
    <source>
        <dbReference type="ARBA" id="ARBA00022512"/>
    </source>
</evidence>
<feature type="non-terminal residue" evidence="8">
    <location>
        <position position="1"/>
    </location>
</feature>
<evidence type="ECO:0000256" key="2">
    <source>
        <dbReference type="ARBA" id="ARBA00022525"/>
    </source>
</evidence>
<proteinExistence type="predicted"/>
<reference evidence="8" key="1">
    <citation type="submission" date="2022-10" db="EMBL/GenBank/DDBJ databases">
        <authorList>
            <person name="Turner M.S."/>
            <person name="Huang W."/>
        </authorList>
    </citation>
    <scope>NUCLEOTIDE SEQUENCE</scope>
    <source>
        <strain evidence="8">54</strain>
    </source>
</reference>
<dbReference type="Pfam" id="PF00746">
    <property type="entry name" value="Gram_pos_anchor"/>
    <property type="match status" value="1"/>
</dbReference>
<accession>A0AAP3Z3D3</accession>
<gene>
    <name evidence="8" type="ORF">OGZ50_12795</name>
</gene>
<evidence type="ECO:0000313" key="9">
    <source>
        <dbReference type="Proteomes" id="UP001152598"/>
    </source>
</evidence>
<keyword evidence="6" id="KW-0812">Transmembrane</keyword>
<evidence type="ECO:0000256" key="4">
    <source>
        <dbReference type="ARBA" id="ARBA00023088"/>
    </source>
</evidence>
<evidence type="ECO:0000256" key="3">
    <source>
        <dbReference type="ARBA" id="ARBA00022729"/>
    </source>
</evidence>
<comment type="caution">
    <text evidence="8">The sequence shown here is derived from an EMBL/GenBank/DDBJ whole genome shotgun (WGS) entry which is preliminary data.</text>
</comment>
<reference evidence="8" key="2">
    <citation type="journal article" date="2023" name="Food Microbiol.">
        <title>Evaluation of the fermentation potential of lactic acid bacteria isolated from herbs, fruits and vegetables as starter cultures in nut-based milk alternatives.</title>
        <authorList>
            <person name="Huang W."/>
            <person name="Dong A."/>
            <person name="Pham H.T."/>
            <person name="Zhou C."/>
            <person name="Huo Z."/>
            <person name="Watjen A.P."/>
            <person name="Prakash S."/>
            <person name="Bang-Berthelsen C.H."/>
            <person name="Turner M.S."/>
        </authorList>
    </citation>
    <scope>NUCLEOTIDE SEQUENCE</scope>
    <source>
        <strain evidence="8">54</strain>
    </source>
</reference>
<organism evidence="8 9">
    <name type="scientific">Lactococcus lactis</name>
    <dbReference type="NCBI Taxonomy" id="1358"/>
    <lineage>
        <taxon>Bacteria</taxon>
        <taxon>Bacillati</taxon>
        <taxon>Bacillota</taxon>
        <taxon>Bacilli</taxon>
        <taxon>Lactobacillales</taxon>
        <taxon>Streptococcaceae</taxon>
        <taxon>Lactococcus</taxon>
    </lineage>
</organism>
<feature type="transmembrane region" description="Helical" evidence="6">
    <location>
        <begin position="57"/>
        <end position="74"/>
    </location>
</feature>
<sequence length="82" mass="7856">GSNNPNSVSLSNSASVSGTQSTSVSASTSVSGSSNPNSVSLSNSASAVLPKAGEANSFDLTIAGAGLLGALGVVSKKRRSSK</sequence>
<evidence type="ECO:0000256" key="6">
    <source>
        <dbReference type="SAM" id="Phobius"/>
    </source>
</evidence>
<evidence type="ECO:0000259" key="7">
    <source>
        <dbReference type="PROSITE" id="PS50847"/>
    </source>
</evidence>
<protein>
    <submittedName>
        <fullName evidence="8">LPXTG cell wall anchor domain-containing protein</fullName>
    </submittedName>
</protein>
<name>A0AAP3Z3D3_9LACT</name>
<evidence type="ECO:0000313" key="8">
    <source>
        <dbReference type="EMBL" id="MDG4977609.1"/>
    </source>
</evidence>
<keyword evidence="4" id="KW-0572">Peptidoglycan-anchor</keyword>
<dbReference type="Proteomes" id="UP001152598">
    <property type="component" value="Unassembled WGS sequence"/>
</dbReference>
<keyword evidence="6" id="KW-0472">Membrane</keyword>
<keyword evidence="2" id="KW-0964">Secreted</keyword>
<dbReference type="AlphaFoldDB" id="A0AAP3Z3D3"/>
<evidence type="ECO:0000256" key="5">
    <source>
        <dbReference type="SAM" id="MobiDB-lite"/>
    </source>
</evidence>
<dbReference type="NCBIfam" id="TIGR01167">
    <property type="entry name" value="LPXTG_anchor"/>
    <property type="match status" value="1"/>
</dbReference>